<evidence type="ECO:0000256" key="1">
    <source>
        <dbReference type="SAM" id="MobiDB-lite"/>
    </source>
</evidence>
<comment type="caution">
    <text evidence="2">The sequence shown here is derived from an EMBL/GenBank/DDBJ whole genome shotgun (WGS) entry which is preliminary data.</text>
</comment>
<evidence type="ECO:0000313" key="3">
    <source>
        <dbReference type="Proteomes" id="UP001139648"/>
    </source>
</evidence>
<evidence type="ECO:0008006" key="4">
    <source>
        <dbReference type="Google" id="ProtNLM"/>
    </source>
</evidence>
<name>A0A9X2G7A1_9ACTN</name>
<accession>A0A9X2G7A1</accession>
<evidence type="ECO:0000313" key="2">
    <source>
        <dbReference type="EMBL" id="MCP2353586.1"/>
    </source>
</evidence>
<dbReference type="InterPro" id="IPR047789">
    <property type="entry name" value="CU044_5270-like"/>
</dbReference>
<organism evidence="2 3">
    <name type="scientific">Nonomuraea thailandensis</name>
    <dbReference type="NCBI Taxonomy" id="1188745"/>
    <lineage>
        <taxon>Bacteria</taxon>
        <taxon>Bacillati</taxon>
        <taxon>Actinomycetota</taxon>
        <taxon>Actinomycetes</taxon>
        <taxon>Streptosporangiales</taxon>
        <taxon>Streptosporangiaceae</taxon>
        <taxon>Nonomuraea</taxon>
    </lineage>
</organism>
<proteinExistence type="predicted"/>
<dbReference type="RefSeq" id="WP_253740125.1">
    <property type="nucleotide sequence ID" value="NZ_BAABKA010000034.1"/>
</dbReference>
<feature type="region of interest" description="Disordered" evidence="1">
    <location>
        <begin position="1"/>
        <end position="23"/>
    </location>
</feature>
<reference evidence="2" key="1">
    <citation type="submission" date="2022-06" db="EMBL/GenBank/DDBJ databases">
        <title>Sequencing the genomes of 1000 actinobacteria strains.</title>
        <authorList>
            <person name="Klenk H.-P."/>
        </authorList>
    </citation>
    <scope>NUCLEOTIDE SEQUENCE</scope>
    <source>
        <strain evidence="2">DSM 46694</strain>
    </source>
</reference>
<dbReference type="Proteomes" id="UP001139648">
    <property type="component" value="Unassembled WGS sequence"/>
</dbReference>
<dbReference type="NCBIfam" id="NF038083">
    <property type="entry name" value="CU044_5270_fam"/>
    <property type="match status" value="1"/>
</dbReference>
<dbReference type="AlphaFoldDB" id="A0A9X2G7A1"/>
<dbReference type="EMBL" id="JAMZEB010000001">
    <property type="protein sequence ID" value="MCP2353586.1"/>
    <property type="molecule type" value="Genomic_DNA"/>
</dbReference>
<protein>
    <recommendedName>
        <fullName evidence="4">CU044_5270 family protein</fullName>
    </recommendedName>
</protein>
<gene>
    <name evidence="2" type="ORF">HD597_000606</name>
</gene>
<keyword evidence="3" id="KW-1185">Reference proteome</keyword>
<sequence length="348" mass="37066">MSDIDNLLRAIDPAPHAPDQGPGARELRAAITATQARPHRTVRPLPWRAGAIGLAAAVAATAVFLGQVAPTAAPSTAATPGATSLSGTSILLAAAAKAEAAPEGAYWHLKELDVGSAGPYGQNGNTYHLETSYLSETWVAKDSRGWIGRRQLAARPLDVEAWRRDGSPTEWEMGKDGGVYSTSPGEGTLTRLKGEQRLYWSAMPMTLKEIEALPADPEALKKQAAEAIRSDRDFAGSVEDGLPRTLASLLYELPASPQVRSAAYQALATLPAVRVEGRTTDRQGRPGVSVTFPIQEGQPTQGRLIIDLDTSKVLTFEVTGGMPQVKDWVNMVLESGWTDTRPSPPSAE</sequence>